<evidence type="ECO:0000313" key="5">
    <source>
        <dbReference type="EMBL" id="WKK80344.1"/>
    </source>
</evidence>
<dbReference type="InterPro" id="IPR041561">
    <property type="entry name" value="PglD_N"/>
</dbReference>
<accession>A0AA49GIM3</accession>
<feature type="binding site" evidence="3">
    <location>
        <begin position="7"/>
        <end position="9"/>
    </location>
    <ligand>
        <name>substrate</name>
    </ligand>
</feature>
<dbReference type="InterPro" id="IPR020019">
    <property type="entry name" value="AcTrfase_PglD-like"/>
</dbReference>
<dbReference type="Pfam" id="PF00132">
    <property type="entry name" value="Hexapep"/>
    <property type="match status" value="1"/>
</dbReference>
<feature type="binding site" evidence="3">
    <location>
        <position position="61"/>
    </location>
    <ligand>
        <name>substrate</name>
    </ligand>
</feature>
<dbReference type="CDD" id="cd03360">
    <property type="entry name" value="LbH_AT_putative"/>
    <property type="match status" value="1"/>
</dbReference>
<evidence type="ECO:0000256" key="1">
    <source>
        <dbReference type="ARBA" id="ARBA00007274"/>
    </source>
</evidence>
<feature type="site" description="Increases basicity of active site His" evidence="2">
    <location>
        <position position="127"/>
    </location>
</feature>
<evidence type="ECO:0000256" key="3">
    <source>
        <dbReference type="PIRSR" id="PIRSR620019-2"/>
    </source>
</evidence>
<dbReference type="InterPro" id="IPR001451">
    <property type="entry name" value="Hexapep"/>
</dbReference>
<dbReference type="Pfam" id="PF17836">
    <property type="entry name" value="PglD_N"/>
    <property type="match status" value="1"/>
</dbReference>
<dbReference type="Proteomes" id="UP001232019">
    <property type="component" value="Chromosome"/>
</dbReference>
<comment type="similarity">
    <text evidence="1">Belongs to the transferase hexapeptide repeat family.</text>
</comment>
<name>A0AA49GIM3_9BACT</name>
<feature type="active site" description="Proton acceptor" evidence="2">
    <location>
        <position position="126"/>
    </location>
</feature>
<dbReference type="Gene3D" id="3.40.50.20">
    <property type="match status" value="1"/>
</dbReference>
<reference evidence="5" key="1">
    <citation type="submission" date="2023-08" db="EMBL/GenBank/DDBJ databases">
        <title>Comparative genomics and taxonomic characterization of three novel marine species of genus Marivirga.</title>
        <authorList>
            <person name="Muhammad N."/>
            <person name="Kim S.-G."/>
        </authorList>
    </citation>
    <scope>NUCLEOTIDE SEQUENCE</scope>
    <source>
        <strain evidence="5">BKB1-2</strain>
    </source>
</reference>
<dbReference type="Gene3D" id="2.160.10.10">
    <property type="entry name" value="Hexapeptide repeat proteins"/>
    <property type="match status" value="1"/>
</dbReference>
<dbReference type="PANTHER" id="PTHR43300:SF7">
    <property type="entry name" value="UDP-N-ACETYLBACILLOSAMINE N-ACETYLTRANSFERASE"/>
    <property type="match status" value="1"/>
</dbReference>
<dbReference type="EMBL" id="CP129968">
    <property type="protein sequence ID" value="WKK80344.1"/>
    <property type="molecule type" value="Genomic_DNA"/>
</dbReference>
<organism evidence="5">
    <name type="scientific">Marivirga arenosa</name>
    <dbReference type="NCBI Taxonomy" id="3059076"/>
    <lineage>
        <taxon>Bacteria</taxon>
        <taxon>Pseudomonadati</taxon>
        <taxon>Bacteroidota</taxon>
        <taxon>Cytophagia</taxon>
        <taxon>Cytophagales</taxon>
        <taxon>Marivirgaceae</taxon>
        <taxon>Marivirga</taxon>
    </lineage>
</organism>
<proteinExistence type="inferred from homology"/>
<dbReference type="NCBIfam" id="TIGR03570">
    <property type="entry name" value="NeuD_NnaD"/>
    <property type="match status" value="1"/>
</dbReference>
<dbReference type="AlphaFoldDB" id="A0AA49GIM3"/>
<feature type="binding site" evidence="3">
    <location>
        <position position="135"/>
    </location>
    <ligand>
        <name>acetyl-CoA</name>
        <dbReference type="ChEBI" id="CHEBI:57288"/>
    </ligand>
</feature>
<evidence type="ECO:0000259" key="4">
    <source>
        <dbReference type="Pfam" id="PF17836"/>
    </source>
</evidence>
<dbReference type="KEGG" id="marp:QYS47_24785"/>
<protein>
    <submittedName>
        <fullName evidence="5">Acetyltransferase</fullName>
    </submittedName>
</protein>
<dbReference type="SUPFAM" id="SSF51161">
    <property type="entry name" value="Trimeric LpxA-like enzymes"/>
    <property type="match status" value="1"/>
</dbReference>
<dbReference type="PANTHER" id="PTHR43300">
    <property type="entry name" value="ACETYLTRANSFERASE"/>
    <property type="match status" value="1"/>
</dbReference>
<feature type="domain" description="PglD N-terminal" evidence="4">
    <location>
        <begin position="2"/>
        <end position="73"/>
    </location>
</feature>
<dbReference type="RefSeq" id="WP_302124700.1">
    <property type="nucleotide sequence ID" value="NZ_CP129968.2"/>
</dbReference>
<gene>
    <name evidence="5" type="ORF">QYS47_24785</name>
</gene>
<sequence>MLLFGASGHAKVIVDNLSSQGIKVNGFYDEDESKKELWGIPVIGKTKDYKKSTEECLVSIGKNSTRKKVVQQLKEAPFGTAINKTSILGSNVKIEKGTVVMAGTVINADTKIGKHVIINTSASVDHDCIVDDYAHIAPNSSLCGGVHVGEGTLIGAGATVIPLVKIGKWCTIGAGAVIVEDVPDHSVVVGNPGKIIKQN</sequence>
<evidence type="ECO:0000256" key="2">
    <source>
        <dbReference type="PIRSR" id="PIRSR620019-1"/>
    </source>
</evidence>
<dbReference type="InterPro" id="IPR011004">
    <property type="entry name" value="Trimer_LpxA-like_sf"/>
</dbReference>
<dbReference type="InterPro" id="IPR050179">
    <property type="entry name" value="Trans_hexapeptide_repeat"/>
</dbReference>